<keyword evidence="2" id="KW-1133">Transmembrane helix</keyword>
<dbReference type="GeneID" id="96009202"/>
<dbReference type="PROSITE" id="PS51340">
    <property type="entry name" value="MOSC"/>
    <property type="match status" value="1"/>
</dbReference>
<dbReference type="SUPFAM" id="SSF50800">
    <property type="entry name" value="PK beta-barrel domain-like"/>
    <property type="match status" value="1"/>
</dbReference>
<evidence type="ECO:0000313" key="5">
    <source>
        <dbReference type="Proteomes" id="UP000803884"/>
    </source>
</evidence>
<dbReference type="Proteomes" id="UP000803884">
    <property type="component" value="Unassembled WGS sequence"/>
</dbReference>
<sequence>MSLALALLDHYIEYLSAPGVLATVALIVAPLFFTIYKDVSPASSKLRTDSLSGCRRFGLPDGRSNLKDQFSQSAPINDGQRPRVKALFTYPIKSCRGIELPASEIESTGLRYDRMFTFAQLHTKPAPSNSPAETSSDGEQEWRFITARELPRLALVKTELWVPDMRKQAPIQSINHTRNISDDSTEISKSRSRSRKGTVVLESAGIDAERRRKLSVPSIASDWASNGGCLIISFPYQPDFNPIGLRTETVTIRIPLAPTPERAEAKMYTSEAVTVWKDRPQATNISNEIDPSSLEKLRRFLGVRKPLALFKRDDTRLRPVTRNLPQDLADGRFEIGFSDSYCAHILNLASVRALDANLPASANMKHRLDARRFRANIYIDGAPAFEEDGWRRAALGRCIQPRMDFEGNGRGRSATSHARGVAKAEFLFGCGTSRCTLPNVDPDTGMKDKNEPYGTLMRTRKTRGEEPGAAFLGMQVLPLVEYGILSVGDEVDVLEREGDD</sequence>
<dbReference type="InterPro" id="IPR005302">
    <property type="entry name" value="MoCF_Sase_C"/>
</dbReference>
<dbReference type="RefSeq" id="XP_069226715.1">
    <property type="nucleotide sequence ID" value="XM_069376364.1"/>
</dbReference>
<dbReference type="AlphaFoldDB" id="A0AB34KJX7"/>
<dbReference type="InterPro" id="IPR005303">
    <property type="entry name" value="MOCOS_middle"/>
</dbReference>
<dbReference type="SUPFAM" id="SSF141673">
    <property type="entry name" value="MOSC N-terminal domain-like"/>
    <property type="match status" value="1"/>
</dbReference>
<dbReference type="Pfam" id="PF03473">
    <property type="entry name" value="MOSC"/>
    <property type="match status" value="1"/>
</dbReference>
<feature type="domain" description="MOSC" evidence="3">
    <location>
        <begin position="318"/>
        <end position="494"/>
    </location>
</feature>
<evidence type="ECO:0000256" key="1">
    <source>
        <dbReference type="SAM" id="MobiDB-lite"/>
    </source>
</evidence>
<keyword evidence="5" id="KW-1185">Reference proteome</keyword>
<dbReference type="GO" id="GO:0003824">
    <property type="term" value="F:catalytic activity"/>
    <property type="evidence" value="ECO:0007669"/>
    <property type="project" value="InterPro"/>
</dbReference>
<reference evidence="4 5" key="1">
    <citation type="journal article" date="2020" name="Microbiol. Resour. Announc.">
        <title>Draft Genome Sequence of a Cladosporium Species Isolated from the Mesophotic Ascidian Didemnum maculosum.</title>
        <authorList>
            <person name="Gioti A."/>
            <person name="Siaperas R."/>
            <person name="Nikolaivits E."/>
            <person name="Le Goff G."/>
            <person name="Ouazzani J."/>
            <person name="Kotoulas G."/>
            <person name="Topakas E."/>
        </authorList>
    </citation>
    <scope>NUCLEOTIDE SEQUENCE [LARGE SCALE GENOMIC DNA]</scope>
    <source>
        <strain evidence="4 5">TM138-S3</strain>
    </source>
</reference>
<keyword evidence="2" id="KW-0472">Membrane</keyword>
<organism evidence="4 5">
    <name type="scientific">Cladosporium halotolerans</name>
    <dbReference type="NCBI Taxonomy" id="1052096"/>
    <lineage>
        <taxon>Eukaryota</taxon>
        <taxon>Fungi</taxon>
        <taxon>Dikarya</taxon>
        <taxon>Ascomycota</taxon>
        <taxon>Pezizomycotina</taxon>
        <taxon>Dothideomycetes</taxon>
        <taxon>Dothideomycetidae</taxon>
        <taxon>Cladosporiales</taxon>
        <taxon>Cladosporiaceae</taxon>
        <taxon>Cladosporium</taxon>
    </lineage>
</organism>
<keyword evidence="2" id="KW-0812">Transmembrane</keyword>
<accession>A0AB34KJX7</accession>
<protein>
    <recommendedName>
        <fullName evidence="3">MOSC domain-containing protein</fullName>
    </recommendedName>
</protein>
<feature type="region of interest" description="Disordered" evidence="1">
    <location>
        <begin position="178"/>
        <end position="198"/>
    </location>
</feature>
<dbReference type="Pfam" id="PF03476">
    <property type="entry name" value="MOSC_N"/>
    <property type="match status" value="1"/>
</dbReference>
<dbReference type="GO" id="GO:0030151">
    <property type="term" value="F:molybdenum ion binding"/>
    <property type="evidence" value="ECO:0007669"/>
    <property type="project" value="InterPro"/>
</dbReference>
<dbReference type="PANTHER" id="PTHR14237:SF23">
    <property type="entry name" value="MOSC DOMAIN PROTEIN (AFU_ORTHOLOGUE AFUA_7G05900)"/>
    <property type="match status" value="1"/>
</dbReference>
<dbReference type="InterPro" id="IPR011037">
    <property type="entry name" value="Pyrv_Knase-like_insert_dom_sf"/>
</dbReference>
<evidence type="ECO:0000259" key="3">
    <source>
        <dbReference type="PROSITE" id="PS51340"/>
    </source>
</evidence>
<evidence type="ECO:0000256" key="2">
    <source>
        <dbReference type="SAM" id="Phobius"/>
    </source>
</evidence>
<dbReference type="EMBL" id="JAAQHG020000033">
    <property type="protein sequence ID" value="KAL1583608.1"/>
    <property type="molecule type" value="Genomic_DNA"/>
</dbReference>
<evidence type="ECO:0000313" key="4">
    <source>
        <dbReference type="EMBL" id="KAL1583608.1"/>
    </source>
</evidence>
<dbReference type="PANTHER" id="PTHR14237">
    <property type="entry name" value="MOLYBDOPTERIN COFACTOR SULFURASE MOSC"/>
    <property type="match status" value="1"/>
</dbReference>
<name>A0AB34KJX7_9PEZI</name>
<dbReference type="GO" id="GO:0030170">
    <property type="term" value="F:pyridoxal phosphate binding"/>
    <property type="evidence" value="ECO:0007669"/>
    <property type="project" value="InterPro"/>
</dbReference>
<comment type="caution">
    <text evidence="4">The sequence shown here is derived from an EMBL/GenBank/DDBJ whole genome shotgun (WGS) entry which is preliminary data.</text>
</comment>
<gene>
    <name evidence="4" type="ORF">WHR41_07760</name>
</gene>
<feature type="transmembrane region" description="Helical" evidence="2">
    <location>
        <begin position="15"/>
        <end position="36"/>
    </location>
</feature>
<proteinExistence type="predicted"/>